<protein>
    <submittedName>
        <fullName evidence="2">CYTH domain-containing protein</fullName>
    </submittedName>
</protein>
<sequence length="499" mass="57472">MATELELKLIVSGDAKSQIENRFLPSLDAKVTRSEYTLFNQYYDTPDNLLRRHDIGLRIRGRDGKFEQTIKTAGKVVAGLHSRPEYNVDIREPQPDLSLFDREIFPESLSVDDLQKRIQPLFTTDFTRSEFLLDFGDKGIIELVCDLGTIRVDKQSVPISEVELELKQGDVSLIFELAERLSDVTNARVGNMSKAARGYMLAKNRSISSKAMDAFLSVDPHTTCEEGFIRAAEYALAYWQHHESCYLEHRKVRDLAHMVMGMQLLLQTLTLLLPLLQCRTMLDLHKALMLRVTDWFWVEQLMSIKELRSKKGPFRKKLSNNPELLSYLRGISEGIIQNYAPDKRIESRDNVALQLKIARTLYDKPWRQESSGYDSSLIEHAKGWLSQGWHNILQNMPRNKRLNAHEYIAQQSMLRQTLFTGFILGNLFPERRDQFRAPWLDILSGIEELNTLFSLKAQLNTADIQGKDELMLWCDEKVASLLNVMEQSRAVALGLDAYW</sequence>
<dbReference type="RefSeq" id="WP_263711907.1">
    <property type="nucleotide sequence ID" value="NZ_JAOWKX010000003.1"/>
</dbReference>
<dbReference type="Proteomes" id="UP001652504">
    <property type="component" value="Unassembled WGS sequence"/>
</dbReference>
<dbReference type="Gene3D" id="2.40.320.10">
    <property type="entry name" value="Hypothetical Protein Pfu-838710-001"/>
    <property type="match status" value="1"/>
</dbReference>
<dbReference type="PANTHER" id="PTHR39569:SF1">
    <property type="entry name" value="INORGANIC TRIPHOSPHATASE"/>
    <property type="match status" value="1"/>
</dbReference>
<dbReference type="PROSITE" id="PS51707">
    <property type="entry name" value="CYTH"/>
    <property type="match status" value="1"/>
</dbReference>
<accession>A0ABT3A7K2</accession>
<dbReference type="InterPro" id="IPR039013">
    <property type="entry name" value="YgiF"/>
</dbReference>
<dbReference type="Pfam" id="PF01928">
    <property type="entry name" value="CYTH"/>
    <property type="match status" value="1"/>
</dbReference>
<comment type="caution">
    <text evidence="2">The sequence shown here is derived from an EMBL/GenBank/DDBJ whole genome shotgun (WGS) entry which is preliminary data.</text>
</comment>
<evidence type="ECO:0000259" key="1">
    <source>
        <dbReference type="PROSITE" id="PS51707"/>
    </source>
</evidence>
<dbReference type="InterPro" id="IPR033469">
    <property type="entry name" value="CYTH-like_dom_sf"/>
</dbReference>
<dbReference type="PANTHER" id="PTHR39569">
    <property type="entry name" value="INORGANIC TRIPHOSPHATASE"/>
    <property type="match status" value="1"/>
</dbReference>
<dbReference type="EMBL" id="JAOWKX010000003">
    <property type="protein sequence ID" value="MCV2884629.1"/>
    <property type="molecule type" value="Genomic_DNA"/>
</dbReference>
<evidence type="ECO:0000313" key="2">
    <source>
        <dbReference type="EMBL" id="MCV2884629.1"/>
    </source>
</evidence>
<name>A0ABT3A7K2_9ALTE</name>
<proteinExistence type="predicted"/>
<dbReference type="InterPro" id="IPR023577">
    <property type="entry name" value="CYTH_domain"/>
</dbReference>
<evidence type="ECO:0000313" key="3">
    <source>
        <dbReference type="Proteomes" id="UP001652504"/>
    </source>
</evidence>
<keyword evidence="3" id="KW-1185">Reference proteome</keyword>
<dbReference type="SMART" id="SM01118">
    <property type="entry name" value="CYTH"/>
    <property type="match status" value="1"/>
</dbReference>
<feature type="domain" description="CYTH" evidence="1">
    <location>
        <begin position="2"/>
        <end position="205"/>
    </location>
</feature>
<dbReference type="SUPFAM" id="SSF55154">
    <property type="entry name" value="CYTH-like phosphatases"/>
    <property type="match status" value="1"/>
</dbReference>
<gene>
    <name evidence="2" type="ORF">OE749_07970</name>
</gene>
<reference evidence="2 3" key="1">
    <citation type="submission" date="2022-10" db="EMBL/GenBank/DDBJ databases">
        <title>Aestuariibacter sp. AA17 isolated from Montipora capitata coral fragment.</title>
        <authorList>
            <person name="Emsley S.A."/>
            <person name="Pfannmuller K.M."/>
            <person name="Loughran R.M."/>
            <person name="Shlafstein M."/>
            <person name="Papke E."/>
            <person name="Saw J.H."/>
            <person name="Ushijima B."/>
            <person name="Videau P."/>
        </authorList>
    </citation>
    <scope>NUCLEOTIDE SEQUENCE [LARGE SCALE GENOMIC DNA]</scope>
    <source>
        <strain evidence="2 3">AA17</strain>
    </source>
</reference>
<dbReference type="CDD" id="cd07756">
    <property type="entry name" value="CYTH-like_Pase_CHAD"/>
    <property type="match status" value="1"/>
</dbReference>
<organism evidence="2 3">
    <name type="scientific">Fluctibacter corallii</name>
    <dbReference type="NCBI Taxonomy" id="2984329"/>
    <lineage>
        <taxon>Bacteria</taxon>
        <taxon>Pseudomonadati</taxon>
        <taxon>Pseudomonadota</taxon>
        <taxon>Gammaproteobacteria</taxon>
        <taxon>Alteromonadales</taxon>
        <taxon>Alteromonadaceae</taxon>
        <taxon>Fluctibacter</taxon>
    </lineage>
</organism>